<dbReference type="SUPFAM" id="SSF101738">
    <property type="entry name" value="SspB-like"/>
    <property type="match status" value="1"/>
</dbReference>
<proteinExistence type="predicted"/>
<accession>A0A0E2BMR1</accession>
<comment type="caution">
    <text evidence="2">The sequence shown here is derived from an EMBL/GenBank/DDBJ whole genome shotgun (WGS) entry which is preliminary data.</text>
</comment>
<dbReference type="Gene3D" id="2.30.30.220">
    <property type="entry name" value="SspB-like"/>
    <property type="match status" value="1"/>
</dbReference>
<keyword evidence="3" id="KW-1185">Reference proteome</keyword>
<dbReference type="Proteomes" id="UP000006329">
    <property type="component" value="Unassembled WGS sequence"/>
</dbReference>
<reference evidence="2" key="1">
    <citation type="submission" date="2012-10" db="EMBL/GenBank/DDBJ databases">
        <authorList>
            <person name="Harkins D.M."/>
            <person name="Durkin A.S."/>
            <person name="Brinkac L.M."/>
            <person name="Haft D.H."/>
            <person name="Selengut J.D."/>
            <person name="Sanka R."/>
            <person name="DePew J."/>
            <person name="Purushe J."/>
            <person name="Matthias M.A."/>
            <person name="Vinetz J.M."/>
            <person name="Sutton G.G."/>
            <person name="Nierman W.C."/>
            <person name="Fouts D.E."/>
        </authorList>
    </citation>
    <scope>NUCLEOTIDE SEQUENCE [LARGE SCALE GENOMIC DNA]</scope>
    <source>
        <strain evidence="2">MOR084</strain>
    </source>
</reference>
<sequence length="160" mass="18677">MDNQDPKEEILTLRKFKRSLFDLYWEKFGTFYLHALPHRQLVIGKRGLVGDEKEVGIILVFGPKGGVRNLDVGEEWIYAELQFGYIWEEIFIPWDCVFRYFDRTQTTLVNMKVFALEQTQEIFRGLSSKEKTTPTDKKEGDAKSDQSNVIQVDFGSKSKQ</sequence>
<organism evidence="2 3">
    <name type="scientific">Leptospira santarosai str. MOR084</name>
    <dbReference type="NCBI Taxonomy" id="1049984"/>
    <lineage>
        <taxon>Bacteria</taxon>
        <taxon>Pseudomonadati</taxon>
        <taxon>Spirochaetota</taxon>
        <taxon>Spirochaetia</taxon>
        <taxon>Leptospirales</taxon>
        <taxon>Leptospiraceae</taxon>
        <taxon>Leptospira</taxon>
    </lineage>
</organism>
<dbReference type="RefSeq" id="WP_004459594.1">
    <property type="nucleotide sequence ID" value="NZ_AHON02000064.1"/>
</dbReference>
<name>A0A0E2BMR1_9LEPT</name>
<feature type="region of interest" description="Disordered" evidence="1">
    <location>
        <begin position="126"/>
        <end position="160"/>
    </location>
</feature>
<dbReference type="GeneID" id="29740336"/>
<evidence type="ECO:0000256" key="1">
    <source>
        <dbReference type="SAM" id="MobiDB-lite"/>
    </source>
</evidence>
<dbReference type="InterPro" id="IPR036760">
    <property type="entry name" value="SspB-like_sf"/>
</dbReference>
<dbReference type="AlphaFoldDB" id="A0A0E2BMR1"/>
<feature type="compositionally biased region" description="Basic and acidic residues" evidence="1">
    <location>
        <begin position="127"/>
        <end position="144"/>
    </location>
</feature>
<dbReference type="EMBL" id="AHON02000064">
    <property type="protein sequence ID" value="EKO32606.1"/>
    <property type="molecule type" value="Genomic_DNA"/>
</dbReference>
<protein>
    <submittedName>
        <fullName evidence="2">Stringent starvation protein B-like protein</fullName>
    </submittedName>
</protein>
<evidence type="ECO:0000313" key="2">
    <source>
        <dbReference type="EMBL" id="EKO32606.1"/>
    </source>
</evidence>
<evidence type="ECO:0000313" key="3">
    <source>
        <dbReference type="Proteomes" id="UP000006329"/>
    </source>
</evidence>
<gene>
    <name evidence="2" type="ORF">LEP1GSC179_0732</name>
</gene>